<keyword evidence="8 10" id="KW-0720">Serine protease</keyword>
<dbReference type="Gene3D" id="2.60.40.3170">
    <property type="match status" value="1"/>
</dbReference>
<evidence type="ECO:0000256" key="7">
    <source>
        <dbReference type="ARBA" id="ARBA00022801"/>
    </source>
</evidence>
<dbReference type="Pfam" id="PF12580">
    <property type="entry name" value="TPPII"/>
    <property type="match status" value="1"/>
</dbReference>
<dbReference type="FunFam" id="3.40.50.200:FF:000003">
    <property type="entry name" value="Tripeptidyl peptidase 2"/>
    <property type="match status" value="1"/>
</dbReference>
<dbReference type="InterPro" id="IPR046939">
    <property type="entry name" value="TPPII_C_sf"/>
</dbReference>
<dbReference type="InterPro" id="IPR022232">
    <property type="entry name" value="TPPII_C_art"/>
</dbReference>
<keyword evidence="6 10" id="KW-0645">Protease</keyword>
<dbReference type="EC" id="3.4.14.10" evidence="3"/>
<evidence type="ECO:0000256" key="10">
    <source>
        <dbReference type="PROSITE-ProRule" id="PRU01240"/>
    </source>
</evidence>
<feature type="active site" description="Charge relay system" evidence="10">
    <location>
        <position position="73"/>
    </location>
</feature>
<evidence type="ECO:0000256" key="9">
    <source>
        <dbReference type="ARBA" id="ARBA00032232"/>
    </source>
</evidence>
<dbReference type="KEGG" id="tpal:117652844"/>
<evidence type="ECO:0000256" key="8">
    <source>
        <dbReference type="ARBA" id="ARBA00022825"/>
    </source>
</evidence>
<comment type="catalytic activity">
    <reaction evidence="1">
        <text>Release of an N-terminal tripeptide from a polypeptide.</text>
        <dbReference type="EC" id="3.4.14.10"/>
    </reaction>
</comment>
<dbReference type="GeneID" id="117652844"/>
<protein>
    <recommendedName>
        <fullName evidence="4">Tripeptidyl-peptidase 2</fullName>
        <ecNumber evidence="3">3.4.14.10</ecNumber>
    </recommendedName>
    <alternativeName>
        <fullName evidence="9">Tripeptidyl aminopeptidase</fullName>
    </alternativeName>
</protein>
<evidence type="ECO:0000259" key="15">
    <source>
        <dbReference type="Pfam" id="PF21223"/>
    </source>
</evidence>
<sequence>MAARNVCSRNIQAGRVLFNDFCFASKANSVTMSIVESEFPTWALLPKKETGVTSFLSKYPEYDGRGITIAVLDSGIDPGAPGLQVTTTGERKLVEVYDCSGAGDVDISTIVKAKDGEITGITGRKLKVPSTWKNPSGDYHIGVKNAYELYTFMVKERVDSEKKEKLWDPSHKAAIAEVTRKLREFEKEHPESTLKGLDKLKQEDLEAQLELLTEMDKVDKKNNGHSQGPTFDCVVFNDGEIWRACIDTSGVGDLASCKLIGEYSKTYEYVTLSASDQLNIAINVWDDGKILEIVSMCSSHGTHVAAIASANFPDEPERNGVAPGAQVISLCIGDLRLSSMETGTAITRAMIRVMQNKNRKVHVMNMSYGEHPHYSVSGRVIDMMSELIDKYGPVWICSAGNEGPALTTISTPPNVNSNALIGVGAYVSPEMMVAEYSLRSKLPGTSTTWTSRGPCPTGEPGVNVCAPGAAITSVPQFLLRNSMLMNGTSMASPHVCGVVAVLLSGMVQRNLPYTPYSVKRALENTAQFLVNQDKYGQGEGLVNVEKAFEHLVAYHNQPERNIRFQLTCGNQGMRGIYLRDSFRSKPEDIVVRVDPIFFNGSNIESHPEKTNFDMNIVLTCDQPWVSHPSHLNCTNMPRTISIRIDPTSLSTGVHTASVRAYDSTCIEKGPVFRIPITLVQPFVFPAEQEKKELSYSNVLFKPSQMNRHFIMVPENATWAVIRLLTPEKSNIRLHTLQLRPRKTTKTNQYLKSIQMIPNLESVHSFAVRGGIIMEVVVAKFWTDLTESTLSYSISFHGIKPEKPDIVMQASEGFHRVDLYGGPSSEELAPSASLKNVVSACKPSDSKIVVLCPVRDVIPDGRQIYELQLTYNFNIRNETEVSPICPYFTHLLYESEFESQLWMLFSSTKKYITSGDAYADLTSTKLEKGEYTLRMHIRHERKDLLEKLTEKPILISQKLTSALTLDVFGSEKAALTGGRQLSGQVLHKNQIQPVYIAPITNDKKDRIAKAAVLGQYLTGSITFAKDELGKKACSYGIRYILPEPSKNTTKNAASQAESSPKEPPKDNAPNSSTTSVVSNGTSEATTNSPTSCKDKDTKEKPKEKLEDYNEALLDFKISHLEKLERGEHADALYDELRAAHPDKLSIPLAMLKNFKTAWDKASYPVVGELTPPVGDPAFLTRILSVVNAIFDQIDQNALLAHYGMKADLSPDAAKVKTQMDRQRNTLIEALTAKGIVLCSQYLLKTTDSDKTVSLDDIDALRRELFKFVDQKDSNIQIFLMWHAALHGHLGRLLKMIVTGLGEKQSKALERAYVAAVRASGWDHWARHIEESANVRYPPAYRLF</sequence>
<dbReference type="PRINTS" id="PR00723">
    <property type="entry name" value="SUBTILISIN"/>
</dbReference>
<dbReference type="InterPro" id="IPR023828">
    <property type="entry name" value="Peptidase_S8_Ser-AS"/>
</dbReference>
<feature type="region of interest" description="Disordered" evidence="11">
    <location>
        <begin position="1043"/>
        <end position="1102"/>
    </location>
</feature>
<evidence type="ECO:0000256" key="4">
    <source>
        <dbReference type="ARBA" id="ARBA00020244"/>
    </source>
</evidence>
<dbReference type="InterPro" id="IPR022229">
    <property type="entry name" value="TPPII_Ig-like-2"/>
</dbReference>
<feature type="domain" description="Tripeptidyl peptidase II C-terminal" evidence="14">
    <location>
        <begin position="1095"/>
        <end position="1163"/>
    </location>
</feature>
<proteinExistence type="inferred from homology"/>
<feature type="active site" description="Charge relay system" evidence="10">
    <location>
        <position position="300"/>
    </location>
</feature>
<dbReference type="FunCoup" id="A0A6P9A7J3">
    <property type="interactions" value="2049"/>
</dbReference>
<evidence type="ECO:0000259" key="13">
    <source>
        <dbReference type="Pfam" id="PF12580"/>
    </source>
</evidence>
<dbReference type="InterPro" id="IPR046940">
    <property type="entry name" value="TPPII_Ig-like_sf"/>
</dbReference>
<keyword evidence="17" id="KW-1185">Reference proteome</keyword>
<dbReference type="PANTHER" id="PTHR43806">
    <property type="entry name" value="PEPTIDASE S8"/>
    <property type="match status" value="1"/>
</dbReference>
<evidence type="ECO:0000256" key="1">
    <source>
        <dbReference type="ARBA" id="ARBA00001910"/>
    </source>
</evidence>
<evidence type="ECO:0000256" key="6">
    <source>
        <dbReference type="ARBA" id="ARBA00022670"/>
    </source>
</evidence>
<evidence type="ECO:0000313" key="17">
    <source>
        <dbReference type="Proteomes" id="UP000515158"/>
    </source>
</evidence>
<feature type="compositionally biased region" description="Basic and acidic residues" evidence="11">
    <location>
        <begin position="1091"/>
        <end position="1102"/>
    </location>
</feature>
<keyword evidence="7 10" id="KW-0378">Hydrolase</keyword>
<keyword evidence="5" id="KW-0031">Aminopeptidase</keyword>
<dbReference type="Gene3D" id="3.40.50.200">
    <property type="entry name" value="Peptidase S8/S53 domain"/>
    <property type="match status" value="2"/>
</dbReference>
<dbReference type="InterPro" id="IPR050131">
    <property type="entry name" value="Peptidase_S8_subtilisin-like"/>
</dbReference>
<dbReference type="GO" id="GO:0008240">
    <property type="term" value="F:tripeptidyl-peptidase activity"/>
    <property type="evidence" value="ECO:0007669"/>
    <property type="project" value="UniProtKB-EC"/>
</dbReference>
<evidence type="ECO:0000256" key="11">
    <source>
        <dbReference type="SAM" id="MobiDB-lite"/>
    </source>
</evidence>
<dbReference type="Pfam" id="PF00082">
    <property type="entry name" value="Peptidase_S8"/>
    <property type="match status" value="1"/>
</dbReference>
<dbReference type="FunFam" id="3.40.50.200:FF:000039">
    <property type="entry name" value="Predicted protein"/>
    <property type="match status" value="1"/>
</dbReference>
<evidence type="ECO:0000259" key="12">
    <source>
        <dbReference type="Pfam" id="PF00082"/>
    </source>
</evidence>
<feature type="domain" description="Tripeptidyl-peptidase II galactose-binding" evidence="16">
    <location>
        <begin position="700"/>
        <end position="784"/>
    </location>
</feature>
<dbReference type="InterPro" id="IPR000209">
    <property type="entry name" value="Peptidase_S8/S53_dom"/>
</dbReference>
<dbReference type="SUPFAM" id="SSF52743">
    <property type="entry name" value="Subtilisin-like"/>
    <property type="match status" value="1"/>
</dbReference>
<dbReference type="RefSeq" id="XP_034253892.1">
    <property type="nucleotide sequence ID" value="XM_034398001.1"/>
</dbReference>
<reference evidence="18" key="1">
    <citation type="submission" date="2025-08" db="UniProtKB">
        <authorList>
            <consortium name="RefSeq"/>
        </authorList>
    </citation>
    <scope>IDENTIFICATION</scope>
    <source>
        <tissue evidence="18">Total insect</tissue>
    </source>
</reference>
<dbReference type="InterPro" id="IPR048384">
    <property type="entry name" value="TPPII_GBD"/>
</dbReference>
<dbReference type="InterPro" id="IPR015500">
    <property type="entry name" value="Peptidase_S8_subtilisin-rel"/>
</dbReference>
<comment type="similarity">
    <text evidence="2 10">Belongs to the peptidase S8 family.</text>
</comment>
<dbReference type="Pfam" id="PF21223">
    <property type="entry name" value="TPPII_Ig-like-1"/>
    <property type="match status" value="1"/>
</dbReference>
<dbReference type="PROSITE" id="PS00138">
    <property type="entry name" value="SUBTILASE_SER"/>
    <property type="match status" value="1"/>
</dbReference>
<dbReference type="CDD" id="cd04857">
    <property type="entry name" value="Peptidases_S8_Tripeptidyl_Aminopeptidase_II"/>
    <property type="match status" value="1"/>
</dbReference>
<dbReference type="InParanoid" id="A0A6P9A7J3"/>
<gene>
    <name evidence="18" type="primary">LOC117652844</name>
</gene>
<evidence type="ECO:0000256" key="3">
    <source>
        <dbReference type="ARBA" id="ARBA00012462"/>
    </source>
</evidence>
<dbReference type="Gene3D" id="6.10.250.3080">
    <property type="match status" value="1"/>
</dbReference>
<dbReference type="GO" id="GO:0004252">
    <property type="term" value="F:serine-type endopeptidase activity"/>
    <property type="evidence" value="ECO:0007669"/>
    <property type="project" value="UniProtKB-UniRule"/>
</dbReference>
<name>A0A6P9A7J3_THRPL</name>
<organism evidence="18">
    <name type="scientific">Thrips palmi</name>
    <name type="common">Melon thrips</name>
    <dbReference type="NCBI Taxonomy" id="161013"/>
    <lineage>
        <taxon>Eukaryota</taxon>
        <taxon>Metazoa</taxon>
        <taxon>Ecdysozoa</taxon>
        <taxon>Arthropoda</taxon>
        <taxon>Hexapoda</taxon>
        <taxon>Insecta</taxon>
        <taxon>Pterygota</taxon>
        <taxon>Neoptera</taxon>
        <taxon>Paraneoptera</taxon>
        <taxon>Thysanoptera</taxon>
        <taxon>Terebrantia</taxon>
        <taxon>Thripoidea</taxon>
        <taxon>Thripidae</taxon>
        <taxon>Thrips</taxon>
    </lineage>
</organism>
<dbReference type="OrthoDB" id="10256524at2759"/>
<accession>A0A6P9A7J3</accession>
<feature type="active site" description="Charge relay system" evidence="10">
    <location>
        <position position="489"/>
    </location>
</feature>
<evidence type="ECO:0000313" key="18">
    <source>
        <dbReference type="RefSeq" id="XP_034253892.1"/>
    </source>
</evidence>
<feature type="domain" description="Tripeptidyl peptidase II second Ig-like" evidence="13">
    <location>
        <begin position="824"/>
        <end position="1003"/>
    </location>
</feature>
<feature type="domain" description="Peptidase S8/S53" evidence="12">
    <location>
        <begin position="64"/>
        <end position="538"/>
    </location>
</feature>
<dbReference type="InterPro" id="IPR036852">
    <property type="entry name" value="Peptidase_S8/S53_dom_sf"/>
</dbReference>
<dbReference type="InterPro" id="IPR034051">
    <property type="entry name" value="TPP_II_domain"/>
</dbReference>
<evidence type="ECO:0000259" key="16">
    <source>
        <dbReference type="Pfam" id="PF21316"/>
    </source>
</evidence>
<dbReference type="GO" id="GO:0006508">
    <property type="term" value="P:proteolysis"/>
    <property type="evidence" value="ECO:0007669"/>
    <property type="project" value="UniProtKB-KW"/>
</dbReference>
<dbReference type="GO" id="GO:0004177">
    <property type="term" value="F:aminopeptidase activity"/>
    <property type="evidence" value="ECO:0007669"/>
    <property type="project" value="UniProtKB-KW"/>
</dbReference>
<dbReference type="PROSITE" id="PS51892">
    <property type="entry name" value="SUBTILASE"/>
    <property type="match status" value="1"/>
</dbReference>
<feature type="compositionally biased region" description="Polar residues" evidence="11">
    <location>
        <begin position="1044"/>
        <end position="1057"/>
    </location>
</feature>
<evidence type="ECO:0000256" key="2">
    <source>
        <dbReference type="ARBA" id="ARBA00011073"/>
    </source>
</evidence>
<dbReference type="Gene3D" id="1.25.40.710">
    <property type="match status" value="1"/>
</dbReference>
<dbReference type="Pfam" id="PF12583">
    <property type="entry name" value="TPPII_C"/>
    <property type="match status" value="1"/>
</dbReference>
<dbReference type="InterPro" id="IPR048383">
    <property type="entry name" value="TPPII_Ig-like-1"/>
</dbReference>
<evidence type="ECO:0000259" key="14">
    <source>
        <dbReference type="Pfam" id="PF12583"/>
    </source>
</evidence>
<dbReference type="CTD" id="36444"/>
<dbReference type="GO" id="GO:0005829">
    <property type="term" value="C:cytosol"/>
    <property type="evidence" value="ECO:0007669"/>
    <property type="project" value="TreeGrafter"/>
</dbReference>
<dbReference type="Proteomes" id="UP000515158">
    <property type="component" value="Unplaced"/>
</dbReference>
<dbReference type="PANTHER" id="PTHR43806:SF14">
    <property type="entry name" value="TRIPEPTIDYL-PEPTIDASE 2"/>
    <property type="match status" value="1"/>
</dbReference>
<feature type="compositionally biased region" description="Low complexity" evidence="11">
    <location>
        <begin position="1069"/>
        <end position="1081"/>
    </location>
</feature>
<evidence type="ECO:0000256" key="5">
    <source>
        <dbReference type="ARBA" id="ARBA00022438"/>
    </source>
</evidence>
<feature type="domain" description="Tripeptidyl-peptidase II first Ig-like" evidence="15">
    <location>
        <begin position="562"/>
        <end position="679"/>
    </location>
</feature>
<dbReference type="Pfam" id="PF21316">
    <property type="entry name" value="TPPII_GBD"/>
    <property type="match status" value="1"/>
</dbReference>